<evidence type="ECO:0000313" key="2">
    <source>
        <dbReference type="Proteomes" id="UP000236736"/>
    </source>
</evidence>
<proteinExistence type="predicted"/>
<organism evidence="1 2">
    <name type="scientific">Algoriphagus boritolerans DSM 17298 = JCM 18970</name>
    <dbReference type="NCBI Taxonomy" id="1120964"/>
    <lineage>
        <taxon>Bacteria</taxon>
        <taxon>Pseudomonadati</taxon>
        <taxon>Bacteroidota</taxon>
        <taxon>Cytophagia</taxon>
        <taxon>Cytophagales</taxon>
        <taxon>Cyclobacteriaceae</taxon>
        <taxon>Algoriphagus</taxon>
    </lineage>
</organism>
<sequence>MIFLKVILASLLLIGFLDTKKECRNEYDLINYLACETNENALLDERFLSWEESGFNSYSDLPTTIKNLSNSKKSFDLDSLLDENDRRKIEQKLKSNKHLLIDIKCLNCKDKLNKTKGFVPKKTIFSYSYPIISEGIDKEIYGIILESEVFEINYTLRLKVFKKQNESWDLVYQEDLAFS</sequence>
<name>A0A1H5SW31_9BACT</name>
<gene>
    <name evidence="1" type="ORF">SAMN03080598_00522</name>
</gene>
<evidence type="ECO:0000313" key="1">
    <source>
        <dbReference type="EMBL" id="SEF54138.1"/>
    </source>
</evidence>
<dbReference type="OrthoDB" id="825886at2"/>
<accession>A0A1H5SW31</accession>
<dbReference type="STRING" id="1120964.GCA_001313265_01004"/>
<dbReference type="RefSeq" id="WP_103923247.1">
    <property type="nucleotide sequence ID" value="NZ_FNVR01000002.1"/>
</dbReference>
<keyword evidence="2" id="KW-1185">Reference proteome</keyword>
<reference evidence="2" key="1">
    <citation type="submission" date="2016-10" db="EMBL/GenBank/DDBJ databases">
        <authorList>
            <person name="Varghese N."/>
            <person name="Submissions S."/>
        </authorList>
    </citation>
    <scope>NUCLEOTIDE SEQUENCE [LARGE SCALE GENOMIC DNA]</scope>
    <source>
        <strain evidence="2">DSM 17298</strain>
    </source>
</reference>
<dbReference type="EMBL" id="FNVR01000002">
    <property type="protein sequence ID" value="SEF54138.1"/>
    <property type="molecule type" value="Genomic_DNA"/>
</dbReference>
<dbReference type="Proteomes" id="UP000236736">
    <property type="component" value="Unassembled WGS sequence"/>
</dbReference>
<dbReference type="AlphaFoldDB" id="A0A1H5SW31"/>
<protein>
    <submittedName>
        <fullName evidence="1">Uncharacterized protein</fullName>
    </submittedName>
</protein>